<evidence type="ECO:0000256" key="2">
    <source>
        <dbReference type="ARBA" id="ARBA00022801"/>
    </source>
</evidence>
<keyword evidence="3" id="KW-0479">Metal-binding</keyword>
<proteinExistence type="inferred from homology"/>
<dbReference type="SUPFAM" id="SSF101478">
    <property type="entry name" value="ADP-ribosylglycohydrolase"/>
    <property type="match status" value="1"/>
</dbReference>
<name>A0A1F7W9R5_9BACT</name>
<feature type="binding site" evidence="3">
    <location>
        <position position="45"/>
    </location>
    <ligand>
        <name>Mg(2+)</name>
        <dbReference type="ChEBI" id="CHEBI:18420"/>
        <label>1</label>
    </ligand>
</feature>
<organism evidence="4 5">
    <name type="scientific">Candidatus Uhrbacteria bacterium RIFOXYB2_FULL_57_15</name>
    <dbReference type="NCBI Taxonomy" id="1802422"/>
    <lineage>
        <taxon>Bacteria</taxon>
        <taxon>Candidatus Uhriibacteriota</taxon>
    </lineage>
</organism>
<feature type="binding site" evidence="3">
    <location>
        <position position="46"/>
    </location>
    <ligand>
        <name>Mg(2+)</name>
        <dbReference type="ChEBI" id="CHEBI:18420"/>
        <label>1</label>
    </ligand>
</feature>
<dbReference type="GO" id="GO:0046872">
    <property type="term" value="F:metal ion binding"/>
    <property type="evidence" value="ECO:0007669"/>
    <property type="project" value="UniProtKB-KW"/>
</dbReference>
<comment type="similarity">
    <text evidence="1">Belongs to the ADP-ribosylglycohydrolase family.</text>
</comment>
<dbReference type="EMBL" id="MGFE01000015">
    <property type="protein sequence ID" value="OGL98824.1"/>
    <property type="molecule type" value="Genomic_DNA"/>
</dbReference>
<feature type="binding site" evidence="3">
    <location>
        <position position="44"/>
    </location>
    <ligand>
        <name>Mg(2+)</name>
        <dbReference type="ChEBI" id="CHEBI:18420"/>
        <label>1</label>
    </ligand>
</feature>
<evidence type="ECO:0000256" key="1">
    <source>
        <dbReference type="ARBA" id="ARBA00010702"/>
    </source>
</evidence>
<protein>
    <recommendedName>
        <fullName evidence="6">ADP-ribosylglycohydrolase</fullName>
    </recommendedName>
</protein>
<accession>A0A1F7W9R5</accession>
<reference evidence="4 5" key="1">
    <citation type="journal article" date="2016" name="Nat. Commun.">
        <title>Thousands of microbial genomes shed light on interconnected biogeochemical processes in an aquifer system.</title>
        <authorList>
            <person name="Anantharaman K."/>
            <person name="Brown C.T."/>
            <person name="Hug L.A."/>
            <person name="Sharon I."/>
            <person name="Castelle C.J."/>
            <person name="Probst A.J."/>
            <person name="Thomas B.C."/>
            <person name="Singh A."/>
            <person name="Wilkins M.J."/>
            <person name="Karaoz U."/>
            <person name="Brodie E.L."/>
            <person name="Williams K.H."/>
            <person name="Hubbard S.S."/>
            <person name="Banfield J.F."/>
        </authorList>
    </citation>
    <scope>NUCLEOTIDE SEQUENCE [LARGE SCALE GENOMIC DNA]</scope>
</reference>
<gene>
    <name evidence="4" type="ORF">A2304_05010</name>
</gene>
<dbReference type="InterPro" id="IPR005502">
    <property type="entry name" value="Ribosyl_crysJ1"/>
</dbReference>
<keyword evidence="3" id="KW-0460">Magnesium</keyword>
<sequence length="293" mass="32151">MADAAAAGAEFLRFPRDAATRDRVLRFDGYVGHPTHGHAAGKYTDDAEMSVGNALVLIEHGPTYTPLQFADAWMNEFERGGRRTGYARRFQAFLETIRDGADLLDRIVSDSDKNGAAMRAPVIGVLPTVAEVLEVATLQAAITHNTLPGLFSARAAALMAHFALYEDAPLSRVGEYCLSHLSTEDVDHYGRVFRRPWNYGPVTGRNDSIAIATVHAAATLVMREPSLMDMLRTCVEWGGDTDSVAAVAWGIASPRFQDERLARWMTRDLEQGSRKTGAPRLHSLGTRLMAKYS</sequence>
<dbReference type="Proteomes" id="UP000176501">
    <property type="component" value="Unassembled WGS sequence"/>
</dbReference>
<evidence type="ECO:0000313" key="4">
    <source>
        <dbReference type="EMBL" id="OGL98824.1"/>
    </source>
</evidence>
<dbReference type="InterPro" id="IPR050792">
    <property type="entry name" value="ADP-ribosylglycohydrolase"/>
</dbReference>
<dbReference type="Gene3D" id="1.10.4080.10">
    <property type="entry name" value="ADP-ribosylation/Crystallin J1"/>
    <property type="match status" value="1"/>
</dbReference>
<comment type="caution">
    <text evidence="4">The sequence shown here is derived from an EMBL/GenBank/DDBJ whole genome shotgun (WGS) entry which is preliminary data.</text>
</comment>
<keyword evidence="2" id="KW-0378">Hydrolase</keyword>
<evidence type="ECO:0000256" key="3">
    <source>
        <dbReference type="PIRSR" id="PIRSR605502-1"/>
    </source>
</evidence>
<evidence type="ECO:0008006" key="6">
    <source>
        <dbReference type="Google" id="ProtNLM"/>
    </source>
</evidence>
<dbReference type="PANTHER" id="PTHR16222:SF24">
    <property type="entry name" value="ADP-RIBOSYLHYDROLASE ARH3"/>
    <property type="match status" value="1"/>
</dbReference>
<feature type="binding site" evidence="3">
    <location>
        <position position="240"/>
    </location>
    <ligand>
        <name>Mg(2+)</name>
        <dbReference type="ChEBI" id="CHEBI:18420"/>
        <label>1</label>
    </ligand>
</feature>
<dbReference type="Pfam" id="PF03747">
    <property type="entry name" value="ADP_ribosyl_GH"/>
    <property type="match status" value="1"/>
</dbReference>
<evidence type="ECO:0000313" key="5">
    <source>
        <dbReference type="Proteomes" id="UP000176501"/>
    </source>
</evidence>
<feature type="binding site" evidence="3">
    <location>
        <position position="242"/>
    </location>
    <ligand>
        <name>Mg(2+)</name>
        <dbReference type="ChEBI" id="CHEBI:18420"/>
        <label>1</label>
    </ligand>
</feature>
<dbReference type="PANTHER" id="PTHR16222">
    <property type="entry name" value="ADP-RIBOSYLGLYCOHYDROLASE"/>
    <property type="match status" value="1"/>
</dbReference>
<dbReference type="GO" id="GO:0016787">
    <property type="term" value="F:hydrolase activity"/>
    <property type="evidence" value="ECO:0007669"/>
    <property type="project" value="UniProtKB-KW"/>
</dbReference>
<feature type="binding site" evidence="3">
    <location>
        <position position="243"/>
    </location>
    <ligand>
        <name>Mg(2+)</name>
        <dbReference type="ChEBI" id="CHEBI:18420"/>
        <label>1</label>
    </ligand>
</feature>
<dbReference type="AlphaFoldDB" id="A0A1F7W9R5"/>
<dbReference type="InterPro" id="IPR036705">
    <property type="entry name" value="Ribosyl_crysJ1_sf"/>
</dbReference>
<comment type="cofactor">
    <cofactor evidence="3">
        <name>Mg(2+)</name>
        <dbReference type="ChEBI" id="CHEBI:18420"/>
    </cofactor>
    <text evidence="3">Binds 2 magnesium ions per subunit.</text>
</comment>